<dbReference type="AlphaFoldDB" id="A0A450SBD1"/>
<evidence type="ECO:0000313" key="3">
    <source>
        <dbReference type="EMBL" id="VFJ49529.1"/>
    </source>
</evidence>
<reference evidence="3" key="1">
    <citation type="submission" date="2019-02" db="EMBL/GenBank/DDBJ databases">
        <authorList>
            <person name="Gruber-Vodicka R. H."/>
            <person name="Seah K. B. B."/>
        </authorList>
    </citation>
    <scope>NUCLEOTIDE SEQUENCE</scope>
    <source>
        <strain evidence="3">BECK_DK161</strain>
    </source>
</reference>
<dbReference type="EMBL" id="CAADEY010000026">
    <property type="protein sequence ID" value="VFJ49529.1"/>
    <property type="molecule type" value="Genomic_DNA"/>
</dbReference>
<proteinExistence type="predicted"/>
<name>A0A450SBD1_9GAMM</name>
<evidence type="ECO:0000256" key="1">
    <source>
        <dbReference type="SAM" id="MobiDB-lite"/>
    </source>
</evidence>
<sequence length="53" mass="6147">MPNDIELLKALVKQLWKKTEQIEAENAELRRRLGLNSKNSDKPPSMMGIVKKR</sequence>
<organism evidence="3">
    <name type="scientific">Candidatus Kentrum sp. DK</name>
    <dbReference type="NCBI Taxonomy" id="2126562"/>
    <lineage>
        <taxon>Bacteria</taxon>
        <taxon>Pseudomonadati</taxon>
        <taxon>Pseudomonadota</taxon>
        <taxon>Gammaproteobacteria</taxon>
        <taxon>Candidatus Kentrum</taxon>
    </lineage>
</organism>
<dbReference type="Pfam" id="PF20042">
    <property type="entry name" value="DUF6444"/>
    <property type="match status" value="1"/>
</dbReference>
<evidence type="ECO:0000259" key="2">
    <source>
        <dbReference type="Pfam" id="PF20042"/>
    </source>
</evidence>
<gene>
    <name evidence="3" type="ORF">BECKDK2373C_GA0170839_102624</name>
</gene>
<feature type="region of interest" description="Disordered" evidence="1">
    <location>
        <begin position="33"/>
        <end position="53"/>
    </location>
</feature>
<dbReference type="InterPro" id="IPR045618">
    <property type="entry name" value="DUF6444"/>
</dbReference>
<feature type="domain" description="DUF6444" evidence="2">
    <location>
        <begin position="6"/>
        <end position="45"/>
    </location>
</feature>
<protein>
    <recommendedName>
        <fullName evidence="2">DUF6444 domain-containing protein</fullName>
    </recommendedName>
</protein>
<accession>A0A450SBD1</accession>